<dbReference type="OrthoDB" id="19448at2759"/>
<dbReference type="EMBL" id="NHTK01000997">
    <property type="protein sequence ID" value="PPR04018.1"/>
    <property type="molecule type" value="Genomic_DNA"/>
</dbReference>
<dbReference type="SUPFAM" id="SSF52743">
    <property type="entry name" value="Subtilisin-like"/>
    <property type="match status" value="1"/>
</dbReference>
<dbReference type="Pfam" id="PF00082">
    <property type="entry name" value="Peptidase_S8"/>
    <property type="match status" value="1"/>
</dbReference>
<dbReference type="InParanoid" id="A0A409YLW4"/>
<feature type="signal peptide" evidence="6">
    <location>
        <begin position="1"/>
        <end position="22"/>
    </location>
</feature>
<dbReference type="PANTHER" id="PTHR43806:SF66">
    <property type="entry name" value="SERIN ENDOPEPTIDASE"/>
    <property type="match status" value="1"/>
</dbReference>
<feature type="active site" description="Charge relay system" evidence="5">
    <location>
        <position position="178"/>
    </location>
</feature>
<sequence length="437" mass="47482">MHSSSLFFALVATLLPLEQCLAVPIKHDALQPHYQNATSSVFLHPRAPKGTSKLQRCTPPSVANGRYIVTLDPKKPAAPVMKNIKGPVVHLEAIHAFTAQLTKEVLATLEAEPAVKRIEEACSVNLLDGTYAHTQEQASWGPARLSSVAPLTHDPTKAFAYTYKYHNMGECANVYVLDSGILKEHPAFEGRVEFGTSFGNYGDKAEVDEYGHGTHVAGIIGSNKFGVAKKVKIISVRITDKTGKTNTDDVGAALQWVWKDIVKRADDARKNKQPIRPAAINLSFSIETTEQRHFLENYVDFLIAQNVYVFASAGNRNKDVKDTVPARSPNIITVGSISIDDKRAPSSSYGQGVDFYAPGENIISTNIGPRGFDIKSGASMATPHMTGLGVQLICAAYPARLSPADLKAKAIRYALHDVIHDIPSGPKRLAHLPENLS</sequence>
<feature type="chain" id="PRO_5019308502" description="Peptidase S8/S53 domain-containing protein" evidence="6">
    <location>
        <begin position="23"/>
        <end position="437"/>
    </location>
</feature>
<evidence type="ECO:0000313" key="9">
    <source>
        <dbReference type="Proteomes" id="UP000284842"/>
    </source>
</evidence>
<evidence type="ECO:0000256" key="6">
    <source>
        <dbReference type="SAM" id="SignalP"/>
    </source>
</evidence>
<dbReference type="Gene3D" id="3.40.50.200">
    <property type="entry name" value="Peptidase S8/S53 domain"/>
    <property type="match status" value="1"/>
</dbReference>
<gene>
    <name evidence="8" type="ORF">CVT24_010476</name>
</gene>
<dbReference type="InterPro" id="IPR050131">
    <property type="entry name" value="Peptidase_S8_subtilisin-like"/>
</dbReference>
<keyword evidence="9" id="KW-1185">Reference proteome</keyword>
<evidence type="ECO:0000256" key="5">
    <source>
        <dbReference type="PROSITE-ProRule" id="PRU01240"/>
    </source>
</evidence>
<feature type="active site" description="Charge relay system" evidence="5">
    <location>
        <position position="212"/>
    </location>
</feature>
<dbReference type="PROSITE" id="PS00137">
    <property type="entry name" value="SUBTILASE_HIS"/>
    <property type="match status" value="1"/>
</dbReference>
<dbReference type="InterPro" id="IPR022398">
    <property type="entry name" value="Peptidase_S8_His-AS"/>
</dbReference>
<comment type="similarity">
    <text evidence="1 5">Belongs to the peptidase S8 family.</text>
</comment>
<evidence type="ECO:0000256" key="3">
    <source>
        <dbReference type="ARBA" id="ARBA00022801"/>
    </source>
</evidence>
<dbReference type="GO" id="GO:0004252">
    <property type="term" value="F:serine-type endopeptidase activity"/>
    <property type="evidence" value="ECO:0007669"/>
    <property type="project" value="UniProtKB-UniRule"/>
</dbReference>
<proteinExistence type="inferred from homology"/>
<dbReference type="PROSITE" id="PS00136">
    <property type="entry name" value="SUBTILASE_ASP"/>
    <property type="match status" value="1"/>
</dbReference>
<dbReference type="Proteomes" id="UP000284842">
    <property type="component" value="Unassembled WGS sequence"/>
</dbReference>
<comment type="caution">
    <text evidence="8">The sequence shown here is derived from an EMBL/GenBank/DDBJ whole genome shotgun (WGS) entry which is preliminary data.</text>
</comment>
<keyword evidence="2 5" id="KW-0645">Protease</keyword>
<dbReference type="InterPro" id="IPR037045">
    <property type="entry name" value="S8pro/Inhibitor_I9_sf"/>
</dbReference>
<dbReference type="InterPro" id="IPR015500">
    <property type="entry name" value="Peptidase_S8_subtilisin-rel"/>
</dbReference>
<dbReference type="InterPro" id="IPR034193">
    <property type="entry name" value="PCSK9_ProteinaseK-like"/>
</dbReference>
<feature type="domain" description="Peptidase S8/S53" evidence="7">
    <location>
        <begin position="174"/>
        <end position="414"/>
    </location>
</feature>
<reference evidence="8 9" key="1">
    <citation type="journal article" date="2018" name="Evol. Lett.">
        <title>Horizontal gene cluster transfer increased hallucinogenic mushroom diversity.</title>
        <authorList>
            <person name="Reynolds H.T."/>
            <person name="Vijayakumar V."/>
            <person name="Gluck-Thaler E."/>
            <person name="Korotkin H.B."/>
            <person name="Matheny P.B."/>
            <person name="Slot J.C."/>
        </authorList>
    </citation>
    <scope>NUCLEOTIDE SEQUENCE [LARGE SCALE GENOMIC DNA]</scope>
    <source>
        <strain evidence="8 9">2629</strain>
    </source>
</reference>
<evidence type="ECO:0000259" key="7">
    <source>
        <dbReference type="Pfam" id="PF00082"/>
    </source>
</evidence>
<name>A0A409YLW4_9AGAR</name>
<dbReference type="InterPro" id="IPR000209">
    <property type="entry name" value="Peptidase_S8/S53_dom"/>
</dbReference>
<feature type="active site" description="Charge relay system" evidence="5">
    <location>
        <position position="379"/>
    </location>
</feature>
<organism evidence="8 9">
    <name type="scientific">Panaeolus cyanescens</name>
    <dbReference type="NCBI Taxonomy" id="181874"/>
    <lineage>
        <taxon>Eukaryota</taxon>
        <taxon>Fungi</taxon>
        <taxon>Dikarya</taxon>
        <taxon>Basidiomycota</taxon>
        <taxon>Agaricomycotina</taxon>
        <taxon>Agaricomycetes</taxon>
        <taxon>Agaricomycetidae</taxon>
        <taxon>Agaricales</taxon>
        <taxon>Agaricineae</taxon>
        <taxon>Galeropsidaceae</taxon>
        <taxon>Panaeolus</taxon>
    </lineage>
</organism>
<dbReference type="PANTHER" id="PTHR43806">
    <property type="entry name" value="PEPTIDASE S8"/>
    <property type="match status" value="1"/>
</dbReference>
<accession>A0A409YLW4</accession>
<keyword evidence="4 5" id="KW-0720">Serine protease</keyword>
<dbReference type="CDD" id="cd04077">
    <property type="entry name" value="Peptidases_S8_PCSK9_ProteinaseK_like"/>
    <property type="match status" value="1"/>
</dbReference>
<keyword evidence="3 5" id="KW-0378">Hydrolase</keyword>
<dbReference type="AlphaFoldDB" id="A0A409YLW4"/>
<dbReference type="GO" id="GO:0006508">
    <property type="term" value="P:proteolysis"/>
    <property type="evidence" value="ECO:0007669"/>
    <property type="project" value="UniProtKB-KW"/>
</dbReference>
<dbReference type="STRING" id="181874.A0A409YLW4"/>
<dbReference type="PROSITE" id="PS51892">
    <property type="entry name" value="SUBTILASE"/>
    <property type="match status" value="1"/>
</dbReference>
<dbReference type="PRINTS" id="PR00723">
    <property type="entry name" value="SUBTILISIN"/>
</dbReference>
<dbReference type="GO" id="GO:0005615">
    <property type="term" value="C:extracellular space"/>
    <property type="evidence" value="ECO:0007669"/>
    <property type="project" value="TreeGrafter"/>
</dbReference>
<evidence type="ECO:0000256" key="4">
    <source>
        <dbReference type="ARBA" id="ARBA00022825"/>
    </source>
</evidence>
<dbReference type="InterPro" id="IPR023827">
    <property type="entry name" value="Peptidase_S8_Asp-AS"/>
</dbReference>
<dbReference type="Gene3D" id="3.30.70.80">
    <property type="entry name" value="Peptidase S8 propeptide/proteinase inhibitor I9"/>
    <property type="match status" value="1"/>
</dbReference>
<dbReference type="InterPro" id="IPR036852">
    <property type="entry name" value="Peptidase_S8/S53_dom_sf"/>
</dbReference>
<protein>
    <recommendedName>
        <fullName evidence="7">Peptidase S8/S53 domain-containing protein</fullName>
    </recommendedName>
</protein>
<evidence type="ECO:0000313" key="8">
    <source>
        <dbReference type="EMBL" id="PPR04018.1"/>
    </source>
</evidence>
<evidence type="ECO:0000256" key="2">
    <source>
        <dbReference type="ARBA" id="ARBA00022670"/>
    </source>
</evidence>
<keyword evidence="6" id="KW-0732">Signal</keyword>
<evidence type="ECO:0000256" key="1">
    <source>
        <dbReference type="ARBA" id="ARBA00011073"/>
    </source>
</evidence>